<name>A0A381ZM99_9ZZZZ</name>
<proteinExistence type="predicted"/>
<feature type="domain" description="FAD dependent oxidoreductase" evidence="2">
    <location>
        <begin position="11"/>
        <end position="361"/>
    </location>
</feature>
<dbReference type="GO" id="GO:0016491">
    <property type="term" value="F:oxidoreductase activity"/>
    <property type="evidence" value="ECO:0007669"/>
    <property type="project" value="UniProtKB-KW"/>
</dbReference>
<dbReference type="AlphaFoldDB" id="A0A381ZM99"/>
<gene>
    <name evidence="3" type="ORF">METZ01_LOCUS142836</name>
</gene>
<evidence type="ECO:0000256" key="1">
    <source>
        <dbReference type="ARBA" id="ARBA00023002"/>
    </source>
</evidence>
<organism evidence="3">
    <name type="scientific">marine metagenome</name>
    <dbReference type="NCBI Taxonomy" id="408172"/>
    <lineage>
        <taxon>unclassified sequences</taxon>
        <taxon>metagenomes</taxon>
        <taxon>ecological metagenomes</taxon>
    </lineage>
</organism>
<keyword evidence="1" id="KW-0560">Oxidoreductase</keyword>
<dbReference type="Gene3D" id="3.50.50.60">
    <property type="entry name" value="FAD/NAD(P)-binding domain"/>
    <property type="match status" value="1"/>
</dbReference>
<dbReference type="EMBL" id="UINC01021755">
    <property type="protein sequence ID" value="SVA89982.1"/>
    <property type="molecule type" value="Genomic_DNA"/>
</dbReference>
<dbReference type="GO" id="GO:0005737">
    <property type="term" value="C:cytoplasm"/>
    <property type="evidence" value="ECO:0007669"/>
    <property type="project" value="TreeGrafter"/>
</dbReference>
<evidence type="ECO:0000313" key="3">
    <source>
        <dbReference type="EMBL" id="SVA89982.1"/>
    </source>
</evidence>
<evidence type="ECO:0000259" key="2">
    <source>
        <dbReference type="Pfam" id="PF01266"/>
    </source>
</evidence>
<dbReference type="InterPro" id="IPR006076">
    <property type="entry name" value="FAD-dep_OxRdtase"/>
</dbReference>
<dbReference type="PANTHER" id="PTHR13847:SF287">
    <property type="entry name" value="FAD-DEPENDENT OXIDOREDUCTASE DOMAIN-CONTAINING PROTEIN 1"/>
    <property type="match status" value="1"/>
</dbReference>
<dbReference type="InterPro" id="IPR036188">
    <property type="entry name" value="FAD/NAD-bd_sf"/>
</dbReference>
<dbReference type="PANTHER" id="PTHR13847">
    <property type="entry name" value="SARCOSINE DEHYDROGENASE-RELATED"/>
    <property type="match status" value="1"/>
</dbReference>
<dbReference type="SUPFAM" id="SSF51905">
    <property type="entry name" value="FAD/NAD(P)-binding domain"/>
    <property type="match status" value="1"/>
</dbReference>
<reference evidence="3" key="1">
    <citation type="submission" date="2018-05" db="EMBL/GenBank/DDBJ databases">
        <authorList>
            <person name="Lanie J.A."/>
            <person name="Ng W.-L."/>
            <person name="Kazmierczak K.M."/>
            <person name="Andrzejewski T.M."/>
            <person name="Davidsen T.M."/>
            <person name="Wayne K.J."/>
            <person name="Tettelin H."/>
            <person name="Glass J.I."/>
            <person name="Rusch D."/>
            <person name="Podicherti R."/>
            <person name="Tsui H.-C.T."/>
            <person name="Winkler M.E."/>
        </authorList>
    </citation>
    <scope>NUCLEOTIDE SEQUENCE</scope>
</reference>
<dbReference type="Pfam" id="PF01266">
    <property type="entry name" value="DAO"/>
    <property type="match status" value="1"/>
</dbReference>
<accession>A0A381ZM99</accession>
<protein>
    <recommendedName>
        <fullName evidence="2">FAD dependent oxidoreductase domain-containing protein</fullName>
    </recommendedName>
</protein>
<feature type="non-terminal residue" evidence="3">
    <location>
        <position position="1"/>
    </location>
</feature>
<dbReference type="Gene3D" id="3.30.9.10">
    <property type="entry name" value="D-Amino Acid Oxidase, subunit A, domain 2"/>
    <property type="match status" value="1"/>
</dbReference>
<sequence length="397" mass="42974">VFESELPKSADIVVIGSGVMGASVAFQLTRNDAGKVLLIDARRPVNGVTRQTFGQVRTHYSTMALTKVAKRSVEILKNWDDEVGFGASGYTRLGYFIVVQGEMVKPCKRNVEIGRQAGIDTRYIDIDELHALEPLIRLDGIEGAAYEPDGGWLNGTLMTLSWMIGAHQMGAQVVSNLAVDRVLTGNGKVTGVATSRGKVDSPIVVNCAGAWGRDLAVDLGIETPITFKRLDLAWMRQAPDGPTIKTAVTDVNANLVLRPDMGGLFLAVVYPDEQDEIKDPDVVPTRPDVDEHLSRLRPVLRHRLPALADAEYVGNLAGAYDVTPDFNPIIGRIPSVPGYYSGVGWSGHGIKLAPAIGEAICADILGHKHDFDLHAFRPERFAEGDLNQLAYGKSARA</sequence>